<keyword evidence="3" id="KW-1185">Reference proteome</keyword>
<feature type="compositionally biased region" description="Low complexity" evidence="1">
    <location>
        <begin position="58"/>
        <end position="71"/>
    </location>
</feature>
<organism evidence="2 3">
    <name type="scientific">Gymnopus androsaceus JB14</name>
    <dbReference type="NCBI Taxonomy" id="1447944"/>
    <lineage>
        <taxon>Eukaryota</taxon>
        <taxon>Fungi</taxon>
        <taxon>Dikarya</taxon>
        <taxon>Basidiomycota</taxon>
        <taxon>Agaricomycotina</taxon>
        <taxon>Agaricomycetes</taxon>
        <taxon>Agaricomycetidae</taxon>
        <taxon>Agaricales</taxon>
        <taxon>Marasmiineae</taxon>
        <taxon>Omphalotaceae</taxon>
        <taxon>Gymnopus</taxon>
    </lineage>
</organism>
<dbReference type="EMBL" id="ML769792">
    <property type="protein sequence ID" value="KAE9387566.1"/>
    <property type="molecule type" value="Genomic_DNA"/>
</dbReference>
<protein>
    <submittedName>
        <fullName evidence="2">Uncharacterized protein</fullName>
    </submittedName>
</protein>
<evidence type="ECO:0000256" key="1">
    <source>
        <dbReference type="SAM" id="MobiDB-lite"/>
    </source>
</evidence>
<accession>A0A6A4GQ47</accession>
<feature type="compositionally biased region" description="Polar residues" evidence="1">
    <location>
        <begin position="47"/>
        <end position="57"/>
    </location>
</feature>
<gene>
    <name evidence="2" type="ORF">BT96DRAFT_1004982</name>
</gene>
<dbReference type="Proteomes" id="UP000799118">
    <property type="component" value="Unassembled WGS sequence"/>
</dbReference>
<feature type="region of interest" description="Disordered" evidence="1">
    <location>
        <begin position="27"/>
        <end position="117"/>
    </location>
</feature>
<evidence type="ECO:0000313" key="3">
    <source>
        <dbReference type="Proteomes" id="UP000799118"/>
    </source>
</evidence>
<reference evidence="2" key="1">
    <citation type="journal article" date="2019" name="Environ. Microbiol.">
        <title>Fungal ecological strategies reflected in gene transcription - a case study of two litter decomposers.</title>
        <authorList>
            <person name="Barbi F."/>
            <person name="Kohler A."/>
            <person name="Barry K."/>
            <person name="Baskaran P."/>
            <person name="Daum C."/>
            <person name="Fauchery L."/>
            <person name="Ihrmark K."/>
            <person name="Kuo A."/>
            <person name="LaButti K."/>
            <person name="Lipzen A."/>
            <person name="Morin E."/>
            <person name="Grigoriev I.V."/>
            <person name="Henrissat B."/>
            <person name="Lindahl B."/>
            <person name="Martin F."/>
        </authorList>
    </citation>
    <scope>NUCLEOTIDE SEQUENCE</scope>
    <source>
        <strain evidence="2">JB14</strain>
    </source>
</reference>
<evidence type="ECO:0000313" key="2">
    <source>
        <dbReference type="EMBL" id="KAE9387566.1"/>
    </source>
</evidence>
<name>A0A6A4GQ47_9AGAR</name>
<proteinExistence type="predicted"/>
<sequence>MKSRYKVIPDEEQAEINFLSLCRSFGESDDKDVVRPPPRVPMAPSTRGIQPTASARQLTTLPTTPSSPLTSAVHFVPEKPPSGLTPPENALHSHNEVGYNSGSPTFASLDDDGDGDGALMIPFSDSEQSIRDADEGTPFLLGGKDDVWWAAEYARRDAAFPREERARKACNRYYQRNRDRGCERAQINYRKRKDKLSKGTEEERAAAYEQKQKSRARYCRDNRALLAQKAKERWARQR</sequence>
<feature type="region of interest" description="Disordered" evidence="1">
    <location>
        <begin position="191"/>
        <end position="212"/>
    </location>
</feature>
<feature type="compositionally biased region" description="Basic and acidic residues" evidence="1">
    <location>
        <begin position="196"/>
        <end position="212"/>
    </location>
</feature>
<dbReference type="AlphaFoldDB" id="A0A6A4GQ47"/>